<organism evidence="11 12">
    <name type="scientific">Jiella endophytica</name>
    <dbReference type="NCBI Taxonomy" id="2558362"/>
    <lineage>
        <taxon>Bacteria</taxon>
        <taxon>Pseudomonadati</taxon>
        <taxon>Pseudomonadota</taxon>
        <taxon>Alphaproteobacteria</taxon>
        <taxon>Hyphomicrobiales</taxon>
        <taxon>Aurantimonadaceae</taxon>
        <taxon>Jiella</taxon>
    </lineage>
</organism>
<evidence type="ECO:0000256" key="3">
    <source>
        <dbReference type="ARBA" id="ARBA00022448"/>
    </source>
</evidence>
<keyword evidence="4" id="KW-0602">Photosynthesis</keyword>
<dbReference type="CDD" id="cd09224">
    <property type="entry name" value="CytoC_RC"/>
    <property type="match status" value="1"/>
</dbReference>
<accession>A0A4Y8RIT6</accession>
<sequence length="557" mass="59258">MTRKHVRSSPMIVGILAIVLVLLGLTVPPWVLPPIESIETGPAAIEMVQFKDADRQLPYSRRPEPLEAADNEGSPKASEVYQNVQVLGGLTDAEFTRLMLAITEWVSPEQGCEYCHNLESDEGFASDDRYTKVVARKMLEMVRHINSKWPEHVAPSGVTCYTCHRGQNIPPWTWYEQNEPSSDRFMGKRRPWHLEAKTIRQFFPDVPYDKYLMDEHASAQIQSSDPLVAVGGKAEVAQEQDAENLYLFMMQMANSMGVNCTYCHNSRAFRDWEQSTPYRWIAYWGIRMARDVNTNYIEPLKTVFPDNRKGPLGDPAKAHCGTCHLGNNKPLGGYKLLDHYLVGLTEDGKAPDPGPKQAILLGEAKPAAVTGPDQDAAQPAPSAAPVSKEAIGQSVAPGGKDGGAEYKSQEQPAGTGSEDLGGTVQPVPQSEDTGPSPPPTGANAPQGSEPAEMSPGSPMEPSEGKDAVEGTANAPSTGQPPSNPPASGDAATPDKAEPADKGAAMPEPKGSSDSQPAAGGDAAGGQAAPASGATSGSGPTSIPANKGPAQGTTTRFN</sequence>
<reference evidence="11 12" key="1">
    <citation type="submission" date="2019-03" db="EMBL/GenBank/DDBJ databases">
        <title>Jiella endophytica sp. nov., a novel endophytic bacterium isolated from root of Ficus microcarpa Linn. f.</title>
        <authorList>
            <person name="Tuo L."/>
        </authorList>
    </citation>
    <scope>NUCLEOTIDE SEQUENCE [LARGE SCALE GENOMIC DNA]</scope>
    <source>
        <strain evidence="11 12">CBS5Q-3</strain>
    </source>
</reference>
<dbReference type="SUPFAM" id="SSF48695">
    <property type="entry name" value="Multiheme cytochromes"/>
    <property type="match status" value="1"/>
</dbReference>
<evidence type="ECO:0000256" key="1">
    <source>
        <dbReference type="ARBA" id="ARBA00003196"/>
    </source>
</evidence>
<keyword evidence="8" id="KW-0408">Iron</keyword>
<proteinExistence type="predicted"/>
<keyword evidence="7" id="KW-0249">Electron transport</keyword>
<feature type="compositionally biased region" description="Low complexity" evidence="9">
    <location>
        <begin position="511"/>
        <end position="541"/>
    </location>
</feature>
<dbReference type="GO" id="GO:0005506">
    <property type="term" value="F:iron ion binding"/>
    <property type="evidence" value="ECO:0007669"/>
    <property type="project" value="InterPro"/>
</dbReference>
<name>A0A4Y8RIT6_9HYPH</name>
<feature type="transmembrane region" description="Helical" evidence="10">
    <location>
        <begin position="12"/>
        <end position="32"/>
    </location>
</feature>
<dbReference type="AlphaFoldDB" id="A0A4Y8RIT6"/>
<evidence type="ECO:0000256" key="4">
    <source>
        <dbReference type="ARBA" id="ARBA00022531"/>
    </source>
</evidence>
<comment type="caution">
    <text evidence="11">The sequence shown here is derived from an EMBL/GenBank/DDBJ whole genome shotgun (WGS) entry which is preliminary data.</text>
</comment>
<evidence type="ECO:0000313" key="12">
    <source>
        <dbReference type="Proteomes" id="UP000298179"/>
    </source>
</evidence>
<dbReference type="Proteomes" id="UP000298179">
    <property type="component" value="Unassembled WGS sequence"/>
</dbReference>
<gene>
    <name evidence="11" type="ORF">E3C22_10935</name>
</gene>
<evidence type="ECO:0000256" key="7">
    <source>
        <dbReference type="ARBA" id="ARBA00022982"/>
    </source>
</evidence>
<dbReference type="Pfam" id="PF02276">
    <property type="entry name" value="CytoC_RC"/>
    <property type="match status" value="1"/>
</dbReference>
<feature type="compositionally biased region" description="Low complexity" evidence="9">
    <location>
        <begin position="372"/>
        <end position="385"/>
    </location>
</feature>
<dbReference type="GO" id="GO:0020037">
    <property type="term" value="F:heme binding"/>
    <property type="evidence" value="ECO:0007669"/>
    <property type="project" value="InterPro"/>
</dbReference>
<dbReference type="OrthoDB" id="9813732at2"/>
<dbReference type="GO" id="GO:0019684">
    <property type="term" value="P:photosynthesis, light reaction"/>
    <property type="evidence" value="ECO:0007669"/>
    <property type="project" value="InterPro"/>
</dbReference>
<dbReference type="GO" id="GO:0030077">
    <property type="term" value="C:plasma membrane light-harvesting complex"/>
    <property type="evidence" value="ECO:0007669"/>
    <property type="project" value="InterPro"/>
</dbReference>
<evidence type="ECO:0000256" key="5">
    <source>
        <dbReference type="ARBA" id="ARBA00022617"/>
    </source>
</evidence>
<dbReference type="Gene3D" id="1.10.468.10">
    <property type="entry name" value="Photosynthetic Reaction Center, subunit C, domain 2"/>
    <property type="match status" value="2"/>
</dbReference>
<keyword evidence="3" id="KW-0813">Transport</keyword>
<dbReference type="InterPro" id="IPR036280">
    <property type="entry name" value="Multihaem_cyt_sf"/>
</dbReference>
<keyword evidence="10" id="KW-1133">Transmembrane helix</keyword>
<keyword evidence="10" id="KW-0812">Transmembrane</keyword>
<protein>
    <recommendedName>
        <fullName evidence="2">Photosynthetic reaction center cytochrome c subunit</fullName>
    </recommendedName>
</protein>
<keyword evidence="10" id="KW-0472">Membrane</keyword>
<evidence type="ECO:0000256" key="8">
    <source>
        <dbReference type="ARBA" id="ARBA00023004"/>
    </source>
</evidence>
<dbReference type="InterPro" id="IPR003158">
    <property type="entry name" value="Photosyn_RC_cyt_c-su"/>
</dbReference>
<dbReference type="NCBIfam" id="NF040706">
    <property type="entry name" value="photo_cyt_PufC"/>
    <property type="match status" value="1"/>
</dbReference>
<keyword evidence="5" id="KW-0349">Heme</keyword>
<evidence type="ECO:0000256" key="9">
    <source>
        <dbReference type="SAM" id="MobiDB-lite"/>
    </source>
</evidence>
<feature type="region of interest" description="Disordered" evidence="9">
    <location>
        <begin position="369"/>
        <end position="557"/>
    </location>
</feature>
<dbReference type="InterPro" id="IPR023119">
    <property type="entry name" value="Multihaem_cyt_PRC_cyt_su-like"/>
</dbReference>
<evidence type="ECO:0000256" key="2">
    <source>
        <dbReference type="ARBA" id="ARBA00015978"/>
    </source>
</evidence>
<dbReference type="EMBL" id="SOZD01000003">
    <property type="protein sequence ID" value="TFF22959.1"/>
    <property type="molecule type" value="Genomic_DNA"/>
</dbReference>
<evidence type="ECO:0000313" key="11">
    <source>
        <dbReference type="EMBL" id="TFF22959.1"/>
    </source>
</evidence>
<evidence type="ECO:0000256" key="10">
    <source>
        <dbReference type="SAM" id="Phobius"/>
    </source>
</evidence>
<dbReference type="GO" id="GO:0009055">
    <property type="term" value="F:electron transfer activity"/>
    <property type="evidence" value="ECO:0007669"/>
    <property type="project" value="InterPro"/>
</dbReference>
<keyword evidence="6" id="KW-0479">Metal-binding</keyword>
<dbReference type="RefSeq" id="WP_134762059.1">
    <property type="nucleotide sequence ID" value="NZ_SOZD01000003.1"/>
</dbReference>
<keyword evidence="12" id="KW-1185">Reference proteome</keyword>
<evidence type="ECO:0000256" key="6">
    <source>
        <dbReference type="ARBA" id="ARBA00022723"/>
    </source>
</evidence>
<comment type="function">
    <text evidence="1">The reaction center of purple bacteria contains a tightly bound cytochrome molecule which re-reduces the photo oxidized primary electron donor.</text>
</comment>